<feature type="domain" description="EGF-like" evidence="3">
    <location>
        <begin position="468"/>
        <end position="501"/>
    </location>
</feature>
<feature type="domain" description="EGF-like" evidence="3">
    <location>
        <begin position="186"/>
        <end position="220"/>
    </location>
</feature>
<dbReference type="InterPro" id="IPR008979">
    <property type="entry name" value="Galactose-bd-like_sf"/>
</dbReference>
<feature type="domain" description="EGF-like" evidence="3">
    <location>
        <begin position="231"/>
        <end position="266"/>
    </location>
</feature>
<evidence type="ECO:0000313" key="4">
    <source>
        <dbReference type="Proteomes" id="UP000694844"/>
    </source>
</evidence>
<dbReference type="SMART" id="SM00181">
    <property type="entry name" value="EGF"/>
    <property type="match status" value="6"/>
</dbReference>
<evidence type="ECO:0000256" key="2">
    <source>
        <dbReference type="SAM" id="SignalP"/>
    </source>
</evidence>
<keyword evidence="4" id="KW-1185">Reference proteome</keyword>
<protein>
    <submittedName>
        <fullName evidence="5">Multiple epidermal growth factor-like domains protein 10 isoform X1</fullName>
    </submittedName>
</protein>
<dbReference type="AlphaFoldDB" id="A0A8B8BNG2"/>
<gene>
    <name evidence="5" type="primary">LOC111111950</name>
</gene>
<dbReference type="KEGG" id="cvn:111111950"/>
<evidence type="ECO:0000256" key="1">
    <source>
        <dbReference type="ARBA" id="ARBA00022536"/>
    </source>
</evidence>
<dbReference type="Gene3D" id="2.60.120.260">
    <property type="entry name" value="Galactose-binding domain-like"/>
    <property type="match status" value="1"/>
</dbReference>
<dbReference type="SUPFAM" id="SSF49785">
    <property type="entry name" value="Galactose-binding domain-like"/>
    <property type="match status" value="1"/>
</dbReference>
<feature type="domain" description="EGF-like" evidence="3">
    <location>
        <begin position="343"/>
        <end position="378"/>
    </location>
</feature>
<feature type="signal peptide" evidence="2">
    <location>
        <begin position="1"/>
        <end position="22"/>
    </location>
</feature>
<accession>A0A8B8BNG2</accession>
<dbReference type="OrthoDB" id="6141792at2759"/>
<dbReference type="InterPro" id="IPR000742">
    <property type="entry name" value="EGF"/>
</dbReference>
<sequence length="557" mass="60251">MYAVVLLVCLSWVALLCFSVKAYENLALHQPAWQSSTLTRLILHLRLISTADLAVDGSTPTCALSRSERTAEWWVDLGGVKNIHHVLIQHEKGNRVWDKYKFLGFSVYISNTTDIEDGVVCFRDTNYTRATIPNPVNITCPHHGRYVIYYNNRTHPPYPEGYSSKTSINLCEVEVYGCDVYTYGLDCKRCGNCSGGVQCDHVTGTCPNGCDPGMNGDECDRECGNKTYGMECKEQCGNCSNGEPCHHVDGRCPSGCNAGAYGLTCKESCGNCRNGEPCNDVDGSCPSGCNAGGYGVTCKEYCGNCSNGEPCHQVDGTCPHGCDAGIYGDKWDKECDNNTYGMECKKLCGNCSNGDPCHHVDGTCANGCDTGIYGEKCDKECSNNTYGVECKELCGKCSNWEPCHHEDGSCPSGCNAGAYGVTCKESCGNCSNGEPCNDVDGSCRYGCDVGVHGKTCDEACQPGRYGINCAKPCGPKCQGCNRFTGVCEFGCLPGWTGPSCEKRKATKSRKQKKDVPKSRGNSHKAYVSITGSGESRDMHSFSTLSLPKVPFYLFTVF</sequence>
<evidence type="ECO:0000313" key="5">
    <source>
        <dbReference type="RefSeq" id="XP_022304878.1"/>
    </source>
</evidence>
<dbReference type="RefSeq" id="XP_022304878.1">
    <property type="nucleotide sequence ID" value="XM_022449170.1"/>
</dbReference>
<evidence type="ECO:0000259" key="3">
    <source>
        <dbReference type="SMART" id="SM00181"/>
    </source>
</evidence>
<feature type="chain" id="PRO_5034495682" evidence="2">
    <location>
        <begin position="23"/>
        <end position="557"/>
    </location>
</feature>
<keyword evidence="2" id="KW-0732">Signal</keyword>
<dbReference type="InterPro" id="IPR042635">
    <property type="entry name" value="MEGF10/SREC1/2-like"/>
</dbReference>
<name>A0A8B8BNG2_CRAVI</name>
<feature type="domain" description="EGF-like" evidence="3">
    <location>
        <begin position="297"/>
        <end position="336"/>
    </location>
</feature>
<dbReference type="Proteomes" id="UP000694844">
    <property type="component" value="Chromosome 9"/>
</dbReference>
<dbReference type="PANTHER" id="PTHR24043">
    <property type="entry name" value="SCAVENGER RECEPTOR CLASS F"/>
    <property type="match status" value="1"/>
</dbReference>
<feature type="domain" description="EGF-like" evidence="3">
    <location>
        <begin position="389"/>
        <end position="424"/>
    </location>
</feature>
<dbReference type="Gene3D" id="2.170.300.10">
    <property type="entry name" value="Tie2 ligand-binding domain superfamily"/>
    <property type="match status" value="1"/>
</dbReference>
<dbReference type="Pfam" id="PF22633">
    <property type="entry name" value="F5_F8_type_C_2"/>
    <property type="match status" value="1"/>
</dbReference>
<proteinExistence type="predicted"/>
<keyword evidence="1" id="KW-0245">EGF-like domain</keyword>
<organism evidence="4 5">
    <name type="scientific">Crassostrea virginica</name>
    <name type="common">Eastern oyster</name>
    <dbReference type="NCBI Taxonomy" id="6565"/>
    <lineage>
        <taxon>Eukaryota</taxon>
        <taxon>Metazoa</taxon>
        <taxon>Spiralia</taxon>
        <taxon>Lophotrochozoa</taxon>
        <taxon>Mollusca</taxon>
        <taxon>Bivalvia</taxon>
        <taxon>Autobranchia</taxon>
        <taxon>Pteriomorphia</taxon>
        <taxon>Ostreida</taxon>
        <taxon>Ostreoidea</taxon>
        <taxon>Ostreidae</taxon>
        <taxon>Crassostrea</taxon>
    </lineage>
</organism>
<dbReference type="GeneID" id="111111950"/>
<dbReference type="PANTHER" id="PTHR24043:SF8">
    <property type="entry name" value="EGF-LIKE DOMAIN-CONTAINING PROTEIN"/>
    <property type="match status" value="1"/>
</dbReference>
<dbReference type="GO" id="GO:0005044">
    <property type="term" value="F:scavenger receptor activity"/>
    <property type="evidence" value="ECO:0007669"/>
    <property type="project" value="InterPro"/>
</dbReference>
<reference evidence="5" key="1">
    <citation type="submission" date="2025-08" db="UniProtKB">
        <authorList>
            <consortium name="RefSeq"/>
        </authorList>
    </citation>
    <scope>IDENTIFICATION</scope>
    <source>
        <tissue evidence="5">Whole sample</tissue>
    </source>
</reference>